<evidence type="ECO:0000259" key="5">
    <source>
        <dbReference type="PROSITE" id="PS50893"/>
    </source>
</evidence>
<evidence type="ECO:0000256" key="3">
    <source>
        <dbReference type="ARBA" id="ARBA00022741"/>
    </source>
</evidence>
<dbReference type="SUPFAM" id="SSF52540">
    <property type="entry name" value="P-loop containing nucleoside triphosphate hydrolases"/>
    <property type="match status" value="1"/>
</dbReference>
<dbReference type="InterPro" id="IPR003593">
    <property type="entry name" value="AAA+_ATPase"/>
</dbReference>
<evidence type="ECO:0000256" key="2">
    <source>
        <dbReference type="ARBA" id="ARBA00022448"/>
    </source>
</evidence>
<keyword evidence="4 6" id="KW-0067">ATP-binding</keyword>
<proteinExistence type="inferred from homology"/>
<gene>
    <name evidence="6" type="ORF">LQE99_13450</name>
</gene>
<organism evidence="6 7">
    <name type="scientific">Amedibacillus hominis</name>
    <dbReference type="NCBI Taxonomy" id="2897776"/>
    <lineage>
        <taxon>Bacteria</taxon>
        <taxon>Bacillati</taxon>
        <taxon>Bacillota</taxon>
        <taxon>Erysipelotrichia</taxon>
        <taxon>Erysipelotrichales</taxon>
        <taxon>Erysipelotrichaceae</taxon>
        <taxon>Amedibacillus</taxon>
    </lineage>
</organism>
<keyword evidence="7" id="KW-1185">Reference proteome</keyword>
<reference evidence="6 7" key="1">
    <citation type="submission" date="2022-02" db="EMBL/GenBank/DDBJ databases">
        <title>Genome of Erysipelotrichaceae sp. nov. NSJ-176 isolated from human feces.</title>
        <authorList>
            <person name="Abdugheni R."/>
        </authorList>
    </citation>
    <scope>NUCLEOTIDE SEQUENCE [LARGE SCALE GENOMIC DNA]</scope>
    <source>
        <strain evidence="6 7">NSJ-176</strain>
    </source>
</reference>
<sequence>MKLTIEHLQKSFKDKIAVNDVSFTLEEGIHALLGANGSGKTTLMRMICGIMKADQGIVKMDDIAILQNYKEYTKSLGYLPQNAGFYMDFNIESFLRYIGVLKCLKKDYCEQKIDELLTRLNLQDVRKKKLKHLSGGMMQRVGIAQALLNHPKILILDEPSAGLDPKERIALRQLLSHVGKDTIVILSTHIVSDVESIADDIMLMKQGQILFKKPLPDILQGMSEKVYEINGNEQAIRAFEQDYTIVNRKTDGNIITIRLLSDHKPCAQAIEKEPNLDDVYLSYFREENAYVETDLL</sequence>
<dbReference type="Gene3D" id="3.40.50.300">
    <property type="entry name" value="P-loop containing nucleotide triphosphate hydrolases"/>
    <property type="match status" value="1"/>
</dbReference>
<dbReference type="Pfam" id="PF00005">
    <property type="entry name" value="ABC_tran"/>
    <property type="match status" value="1"/>
</dbReference>
<keyword evidence="2" id="KW-0813">Transport</keyword>
<keyword evidence="3" id="KW-0547">Nucleotide-binding</keyword>
<evidence type="ECO:0000313" key="7">
    <source>
        <dbReference type="Proteomes" id="UP001202402"/>
    </source>
</evidence>
<dbReference type="EMBL" id="JAKVPQ010000011">
    <property type="protein sequence ID" value="MCH4286126.1"/>
    <property type="molecule type" value="Genomic_DNA"/>
</dbReference>
<evidence type="ECO:0000256" key="1">
    <source>
        <dbReference type="ARBA" id="ARBA00005417"/>
    </source>
</evidence>
<evidence type="ECO:0000256" key="4">
    <source>
        <dbReference type="ARBA" id="ARBA00022840"/>
    </source>
</evidence>
<dbReference type="PROSITE" id="PS00211">
    <property type="entry name" value="ABC_TRANSPORTER_1"/>
    <property type="match status" value="1"/>
</dbReference>
<dbReference type="InterPro" id="IPR027417">
    <property type="entry name" value="P-loop_NTPase"/>
</dbReference>
<comment type="caution">
    <text evidence="6">The sequence shown here is derived from an EMBL/GenBank/DDBJ whole genome shotgun (WGS) entry which is preliminary data.</text>
</comment>
<dbReference type="InterPro" id="IPR003439">
    <property type="entry name" value="ABC_transporter-like_ATP-bd"/>
</dbReference>
<dbReference type="PROSITE" id="PS50893">
    <property type="entry name" value="ABC_TRANSPORTER_2"/>
    <property type="match status" value="1"/>
</dbReference>
<dbReference type="PANTHER" id="PTHR43335">
    <property type="entry name" value="ABC TRANSPORTER, ATP-BINDING PROTEIN"/>
    <property type="match status" value="1"/>
</dbReference>
<comment type="similarity">
    <text evidence="1">Belongs to the ABC transporter superfamily.</text>
</comment>
<dbReference type="GO" id="GO:0005524">
    <property type="term" value="F:ATP binding"/>
    <property type="evidence" value="ECO:0007669"/>
    <property type="project" value="UniProtKB-KW"/>
</dbReference>
<dbReference type="SMART" id="SM00382">
    <property type="entry name" value="AAA"/>
    <property type="match status" value="1"/>
</dbReference>
<dbReference type="PANTHER" id="PTHR43335:SF2">
    <property type="entry name" value="ABC TRANSPORTER, ATP-BINDING PROTEIN"/>
    <property type="match status" value="1"/>
</dbReference>
<dbReference type="InterPro" id="IPR017871">
    <property type="entry name" value="ABC_transporter-like_CS"/>
</dbReference>
<dbReference type="Proteomes" id="UP001202402">
    <property type="component" value="Unassembled WGS sequence"/>
</dbReference>
<dbReference type="RefSeq" id="WP_117453136.1">
    <property type="nucleotide sequence ID" value="NZ_JAKVPQ010000011.1"/>
</dbReference>
<accession>A0ABS9R8Y8</accession>
<feature type="domain" description="ABC transporter" evidence="5">
    <location>
        <begin position="3"/>
        <end position="231"/>
    </location>
</feature>
<protein>
    <submittedName>
        <fullName evidence="6">ATP-binding cassette domain-containing protein</fullName>
    </submittedName>
</protein>
<name>A0ABS9R8Y8_9FIRM</name>
<evidence type="ECO:0000313" key="6">
    <source>
        <dbReference type="EMBL" id="MCH4286126.1"/>
    </source>
</evidence>